<dbReference type="Proteomes" id="UP000593567">
    <property type="component" value="Unassembled WGS sequence"/>
</dbReference>
<keyword evidence="1" id="KW-1133">Transmembrane helix</keyword>
<gene>
    <name evidence="2" type="ORF">EB796_013664</name>
</gene>
<keyword evidence="3" id="KW-1185">Reference proteome</keyword>
<name>A0A7J7JPV1_BUGNE</name>
<evidence type="ECO:0000313" key="2">
    <source>
        <dbReference type="EMBL" id="KAF6028017.1"/>
    </source>
</evidence>
<dbReference type="EMBL" id="VXIV02001997">
    <property type="protein sequence ID" value="KAF6028017.1"/>
    <property type="molecule type" value="Genomic_DNA"/>
</dbReference>
<evidence type="ECO:0000313" key="3">
    <source>
        <dbReference type="Proteomes" id="UP000593567"/>
    </source>
</evidence>
<evidence type="ECO:0000256" key="1">
    <source>
        <dbReference type="SAM" id="Phobius"/>
    </source>
</evidence>
<accession>A0A7J7JPV1</accession>
<protein>
    <submittedName>
        <fullName evidence="2">Uncharacterized protein</fullName>
    </submittedName>
</protein>
<reference evidence="2" key="1">
    <citation type="submission" date="2020-06" db="EMBL/GenBank/DDBJ databases">
        <title>Draft genome of Bugula neritina, a colonial animal packing powerful symbionts and potential medicines.</title>
        <authorList>
            <person name="Rayko M."/>
        </authorList>
    </citation>
    <scope>NUCLEOTIDE SEQUENCE [LARGE SCALE GENOMIC DNA]</scope>
    <source>
        <strain evidence="2">Kwan_BN1</strain>
    </source>
</reference>
<keyword evidence="1" id="KW-0472">Membrane</keyword>
<keyword evidence="1" id="KW-0812">Transmembrane</keyword>
<dbReference type="AlphaFoldDB" id="A0A7J7JPV1"/>
<feature type="transmembrane region" description="Helical" evidence="1">
    <location>
        <begin position="47"/>
        <end position="65"/>
    </location>
</feature>
<organism evidence="2 3">
    <name type="scientific">Bugula neritina</name>
    <name type="common">Brown bryozoan</name>
    <name type="synonym">Sertularia neritina</name>
    <dbReference type="NCBI Taxonomy" id="10212"/>
    <lineage>
        <taxon>Eukaryota</taxon>
        <taxon>Metazoa</taxon>
        <taxon>Spiralia</taxon>
        <taxon>Lophotrochozoa</taxon>
        <taxon>Bryozoa</taxon>
        <taxon>Gymnolaemata</taxon>
        <taxon>Cheilostomatida</taxon>
        <taxon>Flustrina</taxon>
        <taxon>Buguloidea</taxon>
        <taxon>Bugulidae</taxon>
        <taxon>Bugula</taxon>
    </lineage>
</organism>
<proteinExistence type="predicted"/>
<sequence>MYVFVETSILTIMFVLCVCVFEGDNFPKCADSLNSLVFLSKEFLRQFFWLSFASAYTFEYIIYYIV</sequence>
<comment type="caution">
    <text evidence="2">The sequence shown here is derived from an EMBL/GenBank/DDBJ whole genome shotgun (WGS) entry which is preliminary data.</text>
</comment>